<organism evidence="1 2">
    <name type="scientific">Aphanizomenon flos-aquae WA102</name>
    <dbReference type="NCBI Taxonomy" id="1710896"/>
    <lineage>
        <taxon>Bacteria</taxon>
        <taxon>Bacillati</taxon>
        <taxon>Cyanobacteriota</taxon>
        <taxon>Cyanophyceae</taxon>
        <taxon>Nostocales</taxon>
        <taxon>Aphanizomenonaceae</taxon>
        <taxon>Aphanizomenon</taxon>
    </lineage>
</organism>
<accession>A0A1B7WPB9</accession>
<evidence type="ECO:0000313" key="1">
    <source>
        <dbReference type="EMBL" id="OBQ38969.1"/>
    </source>
</evidence>
<reference evidence="1 2" key="1">
    <citation type="submission" date="2015-09" db="EMBL/GenBank/DDBJ databases">
        <title>Aphanizomenon flos-aquae WA102.</title>
        <authorList>
            <person name="Driscoll C."/>
        </authorList>
    </citation>
    <scope>NUCLEOTIDE SEQUENCE [LARGE SCALE GENOMIC DNA]</scope>
    <source>
        <strain evidence="1">WA102</strain>
    </source>
</reference>
<proteinExistence type="predicted"/>
<gene>
    <name evidence="1" type="ORF">AN484_23750</name>
</gene>
<protein>
    <submittedName>
        <fullName evidence="1">Uncharacterized protein</fullName>
    </submittedName>
</protein>
<name>A0A1B7WPB9_APHFL</name>
<comment type="caution">
    <text evidence="1">The sequence shown here is derived from an EMBL/GenBank/DDBJ whole genome shotgun (WGS) entry which is preliminary data.</text>
</comment>
<dbReference type="AlphaFoldDB" id="A0A1B7WPB9"/>
<dbReference type="Proteomes" id="UP000092093">
    <property type="component" value="Unassembled WGS sequence"/>
</dbReference>
<evidence type="ECO:0000313" key="2">
    <source>
        <dbReference type="Proteomes" id="UP000092093"/>
    </source>
</evidence>
<sequence>MPGVRRAGFVAIAEGRLATVSDEEQVAEHLDFGALLALAEKRRDGLALELAEEVEQGGFDRRDGVDGHAQVESLQAAAASVAV</sequence>
<dbReference type="EMBL" id="LJOW01000210">
    <property type="protein sequence ID" value="OBQ38969.1"/>
    <property type="molecule type" value="Genomic_DNA"/>
</dbReference>